<keyword evidence="3" id="KW-1185">Reference proteome</keyword>
<dbReference type="EMBL" id="OZ035824">
    <property type="protein sequence ID" value="CAL1593759.1"/>
    <property type="molecule type" value="Genomic_DNA"/>
</dbReference>
<dbReference type="AlphaFoldDB" id="A0AAV2KVX2"/>
<proteinExistence type="predicted"/>
<dbReference type="Proteomes" id="UP001497482">
    <property type="component" value="Chromosome 2"/>
</dbReference>
<evidence type="ECO:0000256" key="1">
    <source>
        <dbReference type="SAM" id="MobiDB-lite"/>
    </source>
</evidence>
<accession>A0AAV2KVX2</accession>
<organism evidence="2 3">
    <name type="scientific">Knipowitschia caucasica</name>
    <name type="common">Caucasian dwarf goby</name>
    <name type="synonym">Pomatoschistus caucasicus</name>
    <dbReference type="NCBI Taxonomy" id="637954"/>
    <lineage>
        <taxon>Eukaryota</taxon>
        <taxon>Metazoa</taxon>
        <taxon>Chordata</taxon>
        <taxon>Craniata</taxon>
        <taxon>Vertebrata</taxon>
        <taxon>Euteleostomi</taxon>
        <taxon>Actinopterygii</taxon>
        <taxon>Neopterygii</taxon>
        <taxon>Teleostei</taxon>
        <taxon>Neoteleostei</taxon>
        <taxon>Acanthomorphata</taxon>
        <taxon>Gobiaria</taxon>
        <taxon>Gobiiformes</taxon>
        <taxon>Gobioidei</taxon>
        <taxon>Gobiidae</taxon>
        <taxon>Gobiinae</taxon>
        <taxon>Knipowitschia</taxon>
    </lineage>
</organism>
<evidence type="ECO:0000313" key="3">
    <source>
        <dbReference type="Proteomes" id="UP001497482"/>
    </source>
</evidence>
<name>A0AAV2KVX2_KNICA</name>
<evidence type="ECO:0000313" key="2">
    <source>
        <dbReference type="EMBL" id="CAL1593759.1"/>
    </source>
</evidence>
<sequence length="90" mass="10013">MRSTHGRDHRRHGHVHVISPTERPHTVYDPPVPLCEGAPRSALSPVHGPSSLAFNPCLLFLSEGVQITDENQDTLQANHHKVYCSDTWAV</sequence>
<feature type="region of interest" description="Disordered" evidence="1">
    <location>
        <begin position="1"/>
        <end position="26"/>
    </location>
</feature>
<reference evidence="2 3" key="1">
    <citation type="submission" date="2024-04" db="EMBL/GenBank/DDBJ databases">
        <authorList>
            <person name="Waldvogel A.-M."/>
            <person name="Schoenle A."/>
        </authorList>
    </citation>
    <scope>NUCLEOTIDE SEQUENCE [LARGE SCALE GENOMIC DNA]</scope>
</reference>
<protein>
    <submittedName>
        <fullName evidence="2">Uncharacterized protein</fullName>
    </submittedName>
</protein>
<gene>
    <name evidence="2" type="ORF">KC01_LOCUS22790</name>
</gene>